<evidence type="ECO:0000313" key="2">
    <source>
        <dbReference type="EMBL" id="KAH6644941.1"/>
    </source>
</evidence>
<evidence type="ECO:0000256" key="1">
    <source>
        <dbReference type="SAM" id="MobiDB-lite"/>
    </source>
</evidence>
<dbReference type="Proteomes" id="UP000758603">
    <property type="component" value="Unassembled WGS sequence"/>
</dbReference>
<evidence type="ECO:0000313" key="3">
    <source>
        <dbReference type="Proteomes" id="UP000758603"/>
    </source>
</evidence>
<comment type="caution">
    <text evidence="2">The sequence shown here is derived from an EMBL/GenBank/DDBJ whole genome shotgun (WGS) entry which is preliminary data.</text>
</comment>
<dbReference type="AlphaFoldDB" id="A0A9P8RIW3"/>
<feature type="compositionally biased region" description="Acidic residues" evidence="1">
    <location>
        <begin position="10"/>
        <end position="20"/>
    </location>
</feature>
<proteinExistence type="predicted"/>
<gene>
    <name evidence="2" type="ORF">BKA67DRAFT_664795</name>
</gene>
<protein>
    <submittedName>
        <fullName evidence="2">Uncharacterized protein</fullName>
    </submittedName>
</protein>
<organism evidence="2 3">
    <name type="scientific">Truncatella angustata</name>
    <dbReference type="NCBI Taxonomy" id="152316"/>
    <lineage>
        <taxon>Eukaryota</taxon>
        <taxon>Fungi</taxon>
        <taxon>Dikarya</taxon>
        <taxon>Ascomycota</taxon>
        <taxon>Pezizomycotina</taxon>
        <taxon>Sordariomycetes</taxon>
        <taxon>Xylariomycetidae</taxon>
        <taxon>Amphisphaeriales</taxon>
        <taxon>Sporocadaceae</taxon>
        <taxon>Truncatella</taxon>
    </lineage>
</organism>
<accession>A0A9P8RIW3</accession>
<name>A0A9P8RIW3_9PEZI</name>
<dbReference type="RefSeq" id="XP_045951455.1">
    <property type="nucleotide sequence ID" value="XM_046108448.1"/>
</dbReference>
<keyword evidence="3" id="KW-1185">Reference proteome</keyword>
<dbReference type="OrthoDB" id="4750498at2759"/>
<dbReference type="GeneID" id="70137339"/>
<reference evidence="2" key="1">
    <citation type="journal article" date="2021" name="Nat. Commun.">
        <title>Genetic determinants of endophytism in the Arabidopsis root mycobiome.</title>
        <authorList>
            <person name="Mesny F."/>
            <person name="Miyauchi S."/>
            <person name="Thiergart T."/>
            <person name="Pickel B."/>
            <person name="Atanasova L."/>
            <person name="Karlsson M."/>
            <person name="Huettel B."/>
            <person name="Barry K.W."/>
            <person name="Haridas S."/>
            <person name="Chen C."/>
            <person name="Bauer D."/>
            <person name="Andreopoulos W."/>
            <person name="Pangilinan J."/>
            <person name="LaButti K."/>
            <person name="Riley R."/>
            <person name="Lipzen A."/>
            <person name="Clum A."/>
            <person name="Drula E."/>
            <person name="Henrissat B."/>
            <person name="Kohler A."/>
            <person name="Grigoriev I.V."/>
            <person name="Martin F.M."/>
            <person name="Hacquard S."/>
        </authorList>
    </citation>
    <scope>NUCLEOTIDE SEQUENCE</scope>
    <source>
        <strain evidence="2">MPI-SDFR-AT-0073</strain>
    </source>
</reference>
<feature type="region of interest" description="Disordered" evidence="1">
    <location>
        <begin position="1"/>
        <end position="20"/>
    </location>
</feature>
<dbReference type="EMBL" id="JAGPXC010000012">
    <property type="protein sequence ID" value="KAH6644941.1"/>
    <property type="molecule type" value="Genomic_DNA"/>
</dbReference>
<sequence length="208" mass="23901">MAERSPDLSPWEDVESSSDEEQLFNLDNNLTTNEYDSDDSWIAIKLHRMHPPMQASSRSLALHQPQHCSHLAERRCAINVSGQCCECSDKRSRTESGLYSTYVDGRGWVEKATRWAYYCPGCKDYHETAVLNQVMERLQRRAAQHEEAQQQFAISQCEHWLERECSITNTGKCCACSDLRPGTSSQLYPAYVDGKGWVADVSRWAHYW</sequence>